<dbReference type="InterPro" id="IPR030874">
    <property type="entry name" value="Cardiolipin_synth_Firmi"/>
</dbReference>
<evidence type="ECO:0000256" key="4">
    <source>
        <dbReference type="ARBA" id="ARBA00022679"/>
    </source>
</evidence>
<evidence type="ECO:0000256" key="7">
    <source>
        <dbReference type="ARBA" id="ARBA00022989"/>
    </source>
</evidence>
<dbReference type="PANTHER" id="PTHR21248:SF22">
    <property type="entry name" value="PHOSPHOLIPASE D"/>
    <property type="match status" value="1"/>
</dbReference>
<evidence type="ECO:0000259" key="14">
    <source>
        <dbReference type="PROSITE" id="PS50035"/>
    </source>
</evidence>
<dbReference type="GO" id="GO:0008808">
    <property type="term" value="F:cardiolipin synthase activity"/>
    <property type="evidence" value="ECO:0007669"/>
    <property type="project" value="UniProtKB-UniRule"/>
</dbReference>
<sequence length="483" mass="56325">MSDWSEFWNWFYLIFLITAIPVALMIILEKRSPFKTAAWILVLILIPILGMIFYLVFGQEYRKRKMFSRRGIKSLKAMRRLSAEQLKNIEQNKLISQAGLQHQAPLIRLLLNNSDSLLTTGNKLHLLVDGQQTFDRIIEAIEKARHHIHMEYYIFADDKIGNKIKDILIKKRKEGVEVRIIVDDVGSWGLTRKFFRELQANDIEIYPFMEVRFPRFTSRVNYRNHRKIIVIDGKTGFIGGINIADRYVEGMKGLGHWRDTHLQIGGDAATTLQVIFAADWYFITKQNLYGYRYFPPLSDAPGVPVQVSASGPDYSWKSIEQGFFAAITTARKRIHIVTPYLMPPPELKEALKTAALSQIDVRIIIPEKSDASLSRWCSFSYVEELLEAGVRIYLYQKGFIHSKYLLVDDSISSVGTSNFDFRSFETNFEANAFIYQKEFTNELEEHFLSDLQYCREVRYREWRKRPLFDKIRESLAHIISPMF</sequence>
<feature type="transmembrane region" description="Helical" evidence="12">
    <location>
        <begin position="7"/>
        <end position="28"/>
    </location>
</feature>
<keyword evidence="10 12" id="KW-0594">Phospholipid biosynthesis</keyword>
<evidence type="ECO:0000256" key="1">
    <source>
        <dbReference type="ARBA" id="ARBA00004651"/>
    </source>
</evidence>
<dbReference type="RefSeq" id="WP_038558376.1">
    <property type="nucleotide sequence ID" value="NZ_FOHT01000044.1"/>
</dbReference>
<dbReference type="FunFam" id="3.30.870.10:FF:000014">
    <property type="entry name" value="Cardiolipin synthase"/>
    <property type="match status" value="1"/>
</dbReference>
<feature type="active site" evidence="12">
    <location>
        <position position="225"/>
    </location>
</feature>
<dbReference type="HOGENOM" id="CLU_038053_1_2_10"/>
<dbReference type="NCBIfam" id="TIGR04265">
    <property type="entry name" value="bac_cardiolipin"/>
    <property type="match status" value="1"/>
</dbReference>
<dbReference type="EC" id="2.7.8.-" evidence="12 13"/>
<dbReference type="STRING" id="1168034.FH5T_11360"/>
<evidence type="ECO:0000313" key="17">
    <source>
        <dbReference type="Proteomes" id="UP000023772"/>
    </source>
</evidence>
<feature type="domain" description="PLD phosphodiesterase" evidence="14">
    <location>
        <begin position="220"/>
        <end position="247"/>
    </location>
</feature>
<dbReference type="CDD" id="cd09112">
    <property type="entry name" value="PLDc_CLS_2"/>
    <property type="match status" value="1"/>
</dbReference>
<dbReference type="PANTHER" id="PTHR21248">
    <property type="entry name" value="CARDIOLIPIN SYNTHASE"/>
    <property type="match status" value="1"/>
</dbReference>
<protein>
    <recommendedName>
        <fullName evidence="12 13">Cardiolipin synthase</fullName>
        <shortName evidence="12">CL synthase</shortName>
        <ecNumber evidence="12 13">2.7.8.-</ecNumber>
    </recommendedName>
</protein>
<reference evidence="16 18" key="2">
    <citation type="submission" date="2016-10" db="EMBL/GenBank/DDBJ databases">
        <authorList>
            <person name="de Groot N.N."/>
        </authorList>
    </citation>
    <scope>NUCLEOTIDE SEQUENCE [LARGE SCALE GENOMIC DNA]</scope>
    <source>
        <strain evidence="16 18">DSM 25947</strain>
    </source>
</reference>
<keyword evidence="6" id="KW-0677">Repeat</keyword>
<dbReference type="SUPFAM" id="SSF56024">
    <property type="entry name" value="Phospholipase D/nuclease"/>
    <property type="match status" value="2"/>
</dbReference>
<dbReference type="GO" id="GO:0005886">
    <property type="term" value="C:plasma membrane"/>
    <property type="evidence" value="ECO:0007669"/>
    <property type="project" value="UniProtKB-SubCell"/>
</dbReference>
<evidence type="ECO:0000256" key="11">
    <source>
        <dbReference type="ARBA" id="ARBA00023264"/>
    </source>
</evidence>
<dbReference type="EMBL" id="CP007451">
    <property type="protein sequence ID" value="AHW59998.1"/>
    <property type="molecule type" value="Genomic_DNA"/>
</dbReference>
<comment type="similarity">
    <text evidence="12">Belongs to the phospholipase D family. Cardiolipin synthase subfamily.</text>
</comment>
<dbReference type="Pfam" id="PF13396">
    <property type="entry name" value="PLDc_N"/>
    <property type="match status" value="1"/>
</dbReference>
<reference evidence="15 17" key="1">
    <citation type="submission" date="2014-03" db="EMBL/GenBank/DDBJ databases">
        <title>Complete genome sequence of a deeply braunched marine Bacteroidia bacterium Draconibacterium orientale type strain FH5T.</title>
        <authorList>
            <person name="Li X."/>
            <person name="Wang X."/>
            <person name="Xie Z."/>
            <person name="Du Z."/>
            <person name="Chen G."/>
        </authorList>
    </citation>
    <scope>NUCLEOTIDE SEQUENCE [LARGE SCALE GENOMIC DNA]</scope>
    <source>
        <strain evidence="15 17">FH5</strain>
    </source>
</reference>
<gene>
    <name evidence="15" type="ORF">FH5T_11360</name>
    <name evidence="16" type="ORF">SAMN05444285_14423</name>
</gene>
<evidence type="ECO:0000256" key="6">
    <source>
        <dbReference type="ARBA" id="ARBA00022737"/>
    </source>
</evidence>
<dbReference type="Proteomes" id="UP000023772">
    <property type="component" value="Chromosome"/>
</dbReference>
<dbReference type="InterPro" id="IPR001736">
    <property type="entry name" value="PLipase_D/transphosphatidylase"/>
</dbReference>
<dbReference type="InterPro" id="IPR027379">
    <property type="entry name" value="CLS_N"/>
</dbReference>
<feature type="active site" evidence="12">
    <location>
        <position position="403"/>
    </location>
</feature>
<evidence type="ECO:0000256" key="9">
    <source>
        <dbReference type="ARBA" id="ARBA00023136"/>
    </source>
</evidence>
<evidence type="ECO:0000256" key="8">
    <source>
        <dbReference type="ARBA" id="ARBA00023098"/>
    </source>
</evidence>
<keyword evidence="7 12" id="KW-1133">Transmembrane helix</keyword>
<dbReference type="KEGG" id="dori:FH5T_11360"/>
<evidence type="ECO:0000256" key="13">
    <source>
        <dbReference type="NCBIfam" id="TIGR04265"/>
    </source>
</evidence>
<keyword evidence="17" id="KW-1185">Reference proteome</keyword>
<keyword evidence="3 12" id="KW-0444">Lipid biosynthesis</keyword>
<feature type="active site" evidence="12">
    <location>
        <position position="232"/>
    </location>
</feature>
<dbReference type="CDD" id="cd09110">
    <property type="entry name" value="PLDc_CLS_1"/>
    <property type="match status" value="1"/>
</dbReference>
<name>X5DB09_9BACT</name>
<keyword evidence="11 12" id="KW-1208">Phospholipid metabolism</keyword>
<evidence type="ECO:0000313" key="18">
    <source>
        <dbReference type="Proteomes" id="UP000181981"/>
    </source>
</evidence>
<evidence type="ECO:0000256" key="12">
    <source>
        <dbReference type="HAMAP-Rule" id="MF_01916"/>
    </source>
</evidence>
<comment type="function">
    <text evidence="12">Catalyzes the reversible phosphatidyl group transfer from one phosphatidylglycerol molecule to another to form cardiolipin (CL) (diphosphatidylglycerol) and glycerol.</text>
</comment>
<keyword evidence="9 12" id="KW-0472">Membrane</keyword>
<evidence type="ECO:0000256" key="3">
    <source>
        <dbReference type="ARBA" id="ARBA00022516"/>
    </source>
</evidence>
<dbReference type="InterPro" id="IPR025202">
    <property type="entry name" value="PLD-like_dom"/>
</dbReference>
<keyword evidence="4 12" id="KW-0808">Transferase</keyword>
<dbReference type="HAMAP" id="MF_01916">
    <property type="entry name" value="Cardiolipin_synth_Cls"/>
    <property type="match status" value="1"/>
</dbReference>
<evidence type="ECO:0000256" key="10">
    <source>
        <dbReference type="ARBA" id="ARBA00023209"/>
    </source>
</evidence>
<dbReference type="EMBL" id="FOHT01000044">
    <property type="protein sequence ID" value="SEU10121.1"/>
    <property type="molecule type" value="Genomic_DNA"/>
</dbReference>
<dbReference type="InterPro" id="IPR022924">
    <property type="entry name" value="Cardiolipin_synthase"/>
</dbReference>
<proteinExistence type="inferred from homology"/>
<dbReference type="Gene3D" id="3.30.870.10">
    <property type="entry name" value="Endonuclease Chain A"/>
    <property type="match status" value="2"/>
</dbReference>
<dbReference type="Proteomes" id="UP000181981">
    <property type="component" value="Unassembled WGS sequence"/>
</dbReference>
<evidence type="ECO:0000313" key="16">
    <source>
        <dbReference type="EMBL" id="SEU10121.1"/>
    </source>
</evidence>
<evidence type="ECO:0000256" key="2">
    <source>
        <dbReference type="ARBA" id="ARBA00022475"/>
    </source>
</evidence>
<organism evidence="16 18">
    <name type="scientific">Draconibacterium orientale</name>
    <dbReference type="NCBI Taxonomy" id="1168034"/>
    <lineage>
        <taxon>Bacteria</taxon>
        <taxon>Pseudomonadati</taxon>
        <taxon>Bacteroidota</taxon>
        <taxon>Bacteroidia</taxon>
        <taxon>Marinilabiliales</taxon>
        <taxon>Prolixibacteraceae</taxon>
        <taxon>Draconibacterium</taxon>
    </lineage>
</organism>
<feature type="domain" description="PLD phosphodiesterase" evidence="14">
    <location>
        <begin position="396"/>
        <end position="423"/>
    </location>
</feature>
<dbReference type="PROSITE" id="PS50035">
    <property type="entry name" value="PLD"/>
    <property type="match status" value="2"/>
</dbReference>
<feature type="active site" evidence="12">
    <location>
        <position position="227"/>
    </location>
</feature>
<accession>X5DB09</accession>
<comment type="subcellular location">
    <subcellularLocation>
        <location evidence="1 12">Cell membrane</location>
        <topology evidence="1 12">Multi-pass membrane protein</topology>
    </subcellularLocation>
</comment>
<keyword evidence="2 12" id="KW-1003">Cell membrane</keyword>
<evidence type="ECO:0000256" key="5">
    <source>
        <dbReference type="ARBA" id="ARBA00022692"/>
    </source>
</evidence>
<feature type="active site" evidence="12">
    <location>
        <position position="401"/>
    </location>
</feature>
<evidence type="ECO:0000313" key="15">
    <source>
        <dbReference type="EMBL" id="AHW59998.1"/>
    </source>
</evidence>
<keyword evidence="8 12" id="KW-0443">Lipid metabolism</keyword>
<comment type="catalytic activity">
    <reaction evidence="12">
        <text>2 a 1,2-diacyl-sn-glycero-3-phospho-(1'-sn-glycerol) = a cardiolipin + glycerol</text>
        <dbReference type="Rhea" id="RHEA:31451"/>
        <dbReference type="ChEBI" id="CHEBI:17754"/>
        <dbReference type="ChEBI" id="CHEBI:62237"/>
        <dbReference type="ChEBI" id="CHEBI:64716"/>
    </reaction>
</comment>
<dbReference type="OrthoDB" id="9762009at2"/>
<dbReference type="eggNOG" id="COG1502">
    <property type="taxonomic scope" value="Bacteria"/>
</dbReference>
<keyword evidence="5 12" id="KW-0812">Transmembrane</keyword>
<dbReference type="AlphaFoldDB" id="X5DB09"/>
<feature type="active site" evidence="12">
    <location>
        <position position="408"/>
    </location>
</feature>
<dbReference type="GO" id="GO:0032049">
    <property type="term" value="P:cardiolipin biosynthetic process"/>
    <property type="evidence" value="ECO:0007669"/>
    <property type="project" value="UniProtKB-UniRule"/>
</dbReference>
<dbReference type="Pfam" id="PF13091">
    <property type="entry name" value="PLDc_2"/>
    <property type="match status" value="2"/>
</dbReference>
<dbReference type="SMART" id="SM00155">
    <property type="entry name" value="PLDc"/>
    <property type="match status" value="2"/>
</dbReference>
<feature type="transmembrane region" description="Helical" evidence="12">
    <location>
        <begin position="34"/>
        <end position="57"/>
    </location>
</feature>